<organism evidence="6">
    <name type="scientific">Darwinula stevensoni</name>
    <dbReference type="NCBI Taxonomy" id="69355"/>
    <lineage>
        <taxon>Eukaryota</taxon>
        <taxon>Metazoa</taxon>
        <taxon>Ecdysozoa</taxon>
        <taxon>Arthropoda</taxon>
        <taxon>Crustacea</taxon>
        <taxon>Oligostraca</taxon>
        <taxon>Ostracoda</taxon>
        <taxon>Podocopa</taxon>
        <taxon>Podocopida</taxon>
        <taxon>Darwinulocopina</taxon>
        <taxon>Darwinuloidea</taxon>
        <taxon>Darwinulidae</taxon>
        <taxon>Darwinula</taxon>
    </lineage>
</organism>
<gene>
    <name evidence="6" type="ORF">DSTB1V02_LOCUS11212</name>
</gene>
<feature type="signal peptide" evidence="4">
    <location>
        <begin position="1"/>
        <end position="19"/>
    </location>
</feature>
<dbReference type="PROSITE" id="PS00021">
    <property type="entry name" value="KRINGLE_1"/>
    <property type="match status" value="4"/>
</dbReference>
<feature type="disulfide bond" evidence="3">
    <location>
        <begin position="233"/>
        <end position="256"/>
    </location>
</feature>
<dbReference type="EMBL" id="CAJPEV010003556">
    <property type="protein sequence ID" value="CAG0900009.1"/>
    <property type="molecule type" value="Genomic_DNA"/>
</dbReference>
<dbReference type="SMART" id="SM00130">
    <property type="entry name" value="KR"/>
    <property type="match status" value="6"/>
</dbReference>
<dbReference type="SUPFAM" id="SSF57440">
    <property type="entry name" value="Kringle-like"/>
    <property type="match status" value="7"/>
</dbReference>
<dbReference type="AlphaFoldDB" id="A0A7R9FQM4"/>
<protein>
    <recommendedName>
        <fullName evidence="5">Kringle domain-containing protein</fullName>
    </recommendedName>
</protein>
<dbReference type="CDD" id="cd00108">
    <property type="entry name" value="KR"/>
    <property type="match status" value="2"/>
</dbReference>
<dbReference type="InterPro" id="IPR038178">
    <property type="entry name" value="Kringle_sf"/>
</dbReference>
<dbReference type="InterPro" id="IPR018056">
    <property type="entry name" value="Kringle_CS"/>
</dbReference>
<feature type="domain" description="Kringle" evidence="5">
    <location>
        <begin position="489"/>
        <end position="573"/>
    </location>
</feature>
<accession>A0A7R9FQM4</accession>
<feature type="disulfide bond" evidence="3">
    <location>
        <begin position="441"/>
        <end position="464"/>
    </location>
</feature>
<feature type="domain" description="Kringle" evidence="5">
    <location>
        <begin position="696"/>
        <end position="775"/>
    </location>
</feature>
<proteinExistence type="predicted"/>
<evidence type="ECO:0000256" key="3">
    <source>
        <dbReference type="PROSITE-ProRule" id="PRU00121"/>
    </source>
</evidence>
<dbReference type="EMBL" id="LR903073">
    <property type="protein sequence ID" value="CAD7251445.1"/>
    <property type="molecule type" value="Genomic_DNA"/>
</dbReference>
<dbReference type="GO" id="GO:0004175">
    <property type="term" value="F:endopeptidase activity"/>
    <property type="evidence" value="ECO:0007669"/>
    <property type="project" value="TreeGrafter"/>
</dbReference>
<sequence>MNNLFGILDLFLLVSHVVASGNFTFRYGERRGQSYDSVTFEIATPSLASCAMECVTQTPPCYAFNYRESEESCQLVLNGKSDLVESDGCIAFVRWMCLTEHPTIPNAEVSYEDWNGEYPAPKEATVVLQCDNPKGFSDGSPLHKSRCSSAEADVWSSSFQQDAVHCEPLHVYPDCRLTEEGREYIGTETRTESGKTCLRWDTQPHGKPEDFLVTVEYDDHFLNRDAWSQHNYCRNPSRKERPWCFVADADVKWEYCDIPLCTDTVPPEYKMTQQGGEYIGRKNVTLSGVPCRPWKSTAAQLAGLPDADHVDERHNFCRNPSGDAAPWCYTEKSGAGKEYCDVPFRDGRGVGEGTGSYPECRLSEKGKEYVGTEDVTETGKPCLFWSNRIPPEYKMTQQGGEYIGRKNVTLSGVPCRPWKSTAAQLAGLPDADHVDERHNFCRNPSGDAAPWCYTEKSGAGKEYCDVPFRDGRGVGEGTGSYPECRLSEKGKEYVGTEDVTETGKPCLFWSNRSRDVPWDFSRRDEQNYHLNFLNGNSSIHENHCRNPGLYRERPWCFVSDPDIRWEYCNIPFCRDPKPPECKLTERGGEYVGRRNATVSGLPCSPWLSGSVVQKTETVNETLSAFSDEVDGSHNYCRFPEPSDGKHGPYCHSLSGTRRVWEHCDVPFCPKSDGERCDVRVSGDCVEPLECKMSKMGSDYRGTKNVTKSGLPCQPWLKNSPNDMVDTFASRNLKFPDDLYPSHNFCRNPDTDPDGPWCYNGSGTSPRYQNCDIPLC</sequence>
<dbReference type="GO" id="GO:0005102">
    <property type="term" value="F:signaling receptor binding"/>
    <property type="evidence" value="ECO:0007669"/>
    <property type="project" value="TreeGrafter"/>
</dbReference>
<dbReference type="InterPro" id="IPR000001">
    <property type="entry name" value="Kringle"/>
</dbReference>
<keyword evidence="2 3" id="KW-1015">Disulfide bond</keyword>
<feature type="chain" id="PRO_5036210573" description="Kringle domain-containing protein" evidence="4">
    <location>
        <begin position="20"/>
        <end position="775"/>
    </location>
</feature>
<feature type="disulfide bond" evidence="3">
    <location>
        <begin position="317"/>
        <end position="340"/>
    </location>
</feature>
<dbReference type="Pfam" id="PF00051">
    <property type="entry name" value="Kringle"/>
    <property type="match status" value="6"/>
</dbReference>
<evidence type="ECO:0000256" key="2">
    <source>
        <dbReference type="ARBA" id="ARBA00023157"/>
    </source>
</evidence>
<keyword evidence="7" id="KW-1185">Reference proteome</keyword>
<keyword evidence="1 3" id="KW-0420">Kringle</keyword>
<keyword evidence="4" id="KW-0732">Signal</keyword>
<evidence type="ECO:0000256" key="4">
    <source>
        <dbReference type="SAM" id="SignalP"/>
    </source>
</evidence>
<feature type="domain" description="Kringle" evidence="5">
    <location>
        <begin position="365"/>
        <end position="467"/>
    </location>
</feature>
<evidence type="ECO:0000313" key="6">
    <source>
        <dbReference type="EMBL" id="CAD7251445.1"/>
    </source>
</evidence>
<dbReference type="InterPro" id="IPR013806">
    <property type="entry name" value="Kringle-like"/>
</dbReference>
<dbReference type="InterPro" id="IPR050759">
    <property type="entry name" value="Serine_protease_kringle"/>
</dbReference>
<feature type="domain" description="Kringle" evidence="5">
    <location>
        <begin position="586"/>
        <end position="668"/>
    </location>
</feature>
<dbReference type="PROSITE" id="PS50070">
    <property type="entry name" value="KRINGLE_2"/>
    <property type="match status" value="6"/>
</dbReference>
<reference evidence="6" key="1">
    <citation type="submission" date="2020-11" db="EMBL/GenBank/DDBJ databases">
        <authorList>
            <person name="Tran Van P."/>
        </authorList>
    </citation>
    <scope>NUCLEOTIDE SEQUENCE</scope>
</reference>
<name>A0A7R9FQM4_9CRUS</name>
<dbReference type="PRINTS" id="PR00018">
    <property type="entry name" value="KRINGLE"/>
</dbReference>
<dbReference type="PANTHER" id="PTHR24261">
    <property type="entry name" value="PLASMINOGEN-RELATED"/>
    <property type="match status" value="1"/>
</dbReference>
<feature type="domain" description="Kringle" evidence="5">
    <location>
        <begin position="274"/>
        <end position="343"/>
    </location>
</feature>
<evidence type="ECO:0000256" key="1">
    <source>
        <dbReference type="ARBA" id="ARBA00022572"/>
    </source>
</evidence>
<dbReference type="Proteomes" id="UP000677054">
    <property type="component" value="Unassembled WGS sequence"/>
</dbReference>
<dbReference type="GO" id="GO:0005615">
    <property type="term" value="C:extracellular space"/>
    <property type="evidence" value="ECO:0007669"/>
    <property type="project" value="TreeGrafter"/>
</dbReference>
<comment type="caution">
    <text evidence="3">Lacks conserved residue(s) required for the propagation of feature annotation.</text>
</comment>
<evidence type="ECO:0000259" key="5">
    <source>
        <dbReference type="PROSITE" id="PS50070"/>
    </source>
</evidence>
<dbReference type="OrthoDB" id="1915767at2759"/>
<evidence type="ECO:0000313" key="7">
    <source>
        <dbReference type="Proteomes" id="UP000677054"/>
    </source>
</evidence>
<feature type="domain" description="Kringle" evidence="5">
    <location>
        <begin position="180"/>
        <end position="261"/>
    </location>
</feature>
<dbReference type="Gene3D" id="2.40.20.10">
    <property type="entry name" value="Plasminogen Kringle 4"/>
    <property type="match status" value="6"/>
</dbReference>
<dbReference type="PANTHER" id="PTHR24261:SF7">
    <property type="entry name" value="KRINGLE DOMAIN-CONTAINING PROTEIN"/>
    <property type="match status" value="1"/>
</dbReference>